<name>A0A1N7FJN2_9EURY</name>
<keyword evidence="3" id="KW-1185">Reference proteome</keyword>
<protein>
    <submittedName>
        <fullName evidence="2">Uncharacterized protein</fullName>
    </submittedName>
</protein>
<dbReference type="EMBL" id="FTNO01000010">
    <property type="protein sequence ID" value="SIS00569.1"/>
    <property type="molecule type" value="Genomic_DNA"/>
</dbReference>
<reference evidence="3" key="1">
    <citation type="submission" date="2017-01" db="EMBL/GenBank/DDBJ databases">
        <authorList>
            <person name="Varghese N."/>
            <person name="Submissions S."/>
        </authorList>
    </citation>
    <scope>NUCLEOTIDE SEQUENCE [LARGE SCALE GENOMIC DNA]</scope>
    <source>
        <strain evidence="3">CGMCC 1.7737</strain>
    </source>
</reference>
<evidence type="ECO:0000313" key="2">
    <source>
        <dbReference type="EMBL" id="SIS00569.1"/>
    </source>
</evidence>
<gene>
    <name evidence="2" type="ORF">SAMN05421858_5122</name>
</gene>
<dbReference type="Proteomes" id="UP000186914">
    <property type="component" value="Unassembled WGS sequence"/>
</dbReference>
<evidence type="ECO:0000256" key="1">
    <source>
        <dbReference type="SAM" id="MobiDB-lite"/>
    </source>
</evidence>
<accession>A0A1N7FJN2</accession>
<organism evidence="2 3">
    <name type="scientific">Haladaptatus litoreus</name>
    <dbReference type="NCBI Taxonomy" id="553468"/>
    <lineage>
        <taxon>Archaea</taxon>
        <taxon>Methanobacteriati</taxon>
        <taxon>Methanobacteriota</taxon>
        <taxon>Stenosarchaea group</taxon>
        <taxon>Halobacteria</taxon>
        <taxon>Halobacteriales</taxon>
        <taxon>Haladaptataceae</taxon>
        <taxon>Haladaptatus</taxon>
    </lineage>
</organism>
<proteinExistence type="predicted"/>
<evidence type="ECO:0000313" key="3">
    <source>
        <dbReference type="Proteomes" id="UP000186914"/>
    </source>
</evidence>
<feature type="region of interest" description="Disordered" evidence="1">
    <location>
        <begin position="148"/>
        <end position="177"/>
    </location>
</feature>
<dbReference type="AlphaFoldDB" id="A0A1N7FJN2"/>
<feature type="compositionally biased region" description="Basic and acidic residues" evidence="1">
    <location>
        <begin position="158"/>
        <end position="177"/>
    </location>
</feature>
<sequence>MATKKIKLGKDESEYSADELIYVVRSGSLTVPGSRSKSGTTEFVRRGEPVEAYVAEDGNLDQIIENHRESLLALDRETGVLVDHTVERELSPEEETALMFRNNHASSASAPTAAVEPVEDEVERVPYSWAEIEDADYTRLRSIASEVEGVSGNQGTEQIREALREAKRDADETEASR</sequence>
<dbReference type="RefSeq" id="WP_076433784.1">
    <property type="nucleotide sequence ID" value="NZ_FTNO01000010.1"/>
</dbReference>